<dbReference type="GO" id="GO:0004222">
    <property type="term" value="F:metalloendopeptidase activity"/>
    <property type="evidence" value="ECO:0007669"/>
    <property type="project" value="TreeGrafter"/>
</dbReference>
<dbReference type="InterPro" id="IPR036366">
    <property type="entry name" value="PGBDSf"/>
</dbReference>
<dbReference type="PANTHER" id="PTHR10201:SF213">
    <property type="entry name" value="METALLOENDOPROTEINASE 2-MMP-LIKE"/>
    <property type="match status" value="1"/>
</dbReference>
<protein>
    <submittedName>
        <fullName evidence="2">Metalloendo ase 2-MMP-like</fullName>
    </submittedName>
</protein>
<dbReference type="Proteomes" id="UP000594638">
    <property type="component" value="Unassembled WGS sequence"/>
</dbReference>
<dbReference type="GO" id="GO:0030574">
    <property type="term" value="P:collagen catabolic process"/>
    <property type="evidence" value="ECO:0007669"/>
    <property type="project" value="TreeGrafter"/>
</dbReference>
<evidence type="ECO:0000313" key="3">
    <source>
        <dbReference type="Proteomes" id="UP000594638"/>
    </source>
</evidence>
<reference evidence="2 3" key="1">
    <citation type="submission" date="2019-12" db="EMBL/GenBank/DDBJ databases">
        <authorList>
            <person name="Alioto T."/>
            <person name="Alioto T."/>
            <person name="Gomez Garrido J."/>
        </authorList>
    </citation>
    <scope>NUCLEOTIDE SEQUENCE [LARGE SCALE GENOMIC DNA]</scope>
</reference>
<organism evidence="2 3">
    <name type="scientific">Olea europaea subsp. europaea</name>
    <dbReference type="NCBI Taxonomy" id="158383"/>
    <lineage>
        <taxon>Eukaryota</taxon>
        <taxon>Viridiplantae</taxon>
        <taxon>Streptophyta</taxon>
        <taxon>Embryophyta</taxon>
        <taxon>Tracheophyta</taxon>
        <taxon>Spermatophyta</taxon>
        <taxon>Magnoliopsida</taxon>
        <taxon>eudicotyledons</taxon>
        <taxon>Gunneridae</taxon>
        <taxon>Pentapetalae</taxon>
        <taxon>asterids</taxon>
        <taxon>lamiids</taxon>
        <taxon>Lamiales</taxon>
        <taxon>Oleaceae</taxon>
        <taxon>Oleeae</taxon>
        <taxon>Olea</taxon>
    </lineage>
</organism>
<name>A0A8S0RVY8_OLEEU</name>
<dbReference type="Gene3D" id="1.10.101.10">
    <property type="entry name" value="PGBD-like superfamily/PGBD"/>
    <property type="match status" value="1"/>
</dbReference>
<keyword evidence="3" id="KW-1185">Reference proteome</keyword>
<dbReference type="InterPro" id="IPR002477">
    <property type="entry name" value="Peptidoglycan-bd-like"/>
</dbReference>
<dbReference type="EMBL" id="CACTIH010003758">
    <property type="protein sequence ID" value="CAA2984275.1"/>
    <property type="molecule type" value="Genomic_DNA"/>
</dbReference>
<dbReference type="Gramene" id="OE9A117036T1">
    <property type="protein sequence ID" value="OE9A117036C1"/>
    <property type="gene ID" value="OE9A117036"/>
</dbReference>
<sequence>MAAIVRLGFFLSFFLLFLALLTLSRNLMYMYQLTAAPAGFSTLKNFQGSKKGDNIKGLYQVKKYLNDFGYLPTIDHNKDDEFDDELENAIITYQLRYNLEPTGVLDFGTVSKMMAPRCGVPAIFNGTNTLNKIWNFNRS</sequence>
<evidence type="ECO:0000259" key="1">
    <source>
        <dbReference type="Pfam" id="PF01471"/>
    </source>
</evidence>
<dbReference type="SUPFAM" id="SSF47090">
    <property type="entry name" value="PGBD-like"/>
    <property type="match status" value="1"/>
</dbReference>
<proteinExistence type="predicted"/>
<comment type="caution">
    <text evidence="2">The sequence shown here is derived from an EMBL/GenBank/DDBJ whole genome shotgun (WGS) entry which is preliminary data.</text>
</comment>
<feature type="domain" description="Peptidoglycan binding-like" evidence="1">
    <location>
        <begin position="59"/>
        <end position="113"/>
    </location>
</feature>
<dbReference type="PANTHER" id="PTHR10201">
    <property type="entry name" value="MATRIX METALLOPROTEINASE"/>
    <property type="match status" value="1"/>
</dbReference>
<evidence type="ECO:0000313" key="2">
    <source>
        <dbReference type="EMBL" id="CAA2984275.1"/>
    </source>
</evidence>
<dbReference type="InterPro" id="IPR036365">
    <property type="entry name" value="PGBD-like_sf"/>
</dbReference>
<dbReference type="OrthoDB" id="907195at2759"/>
<accession>A0A8S0RVY8</accession>
<dbReference type="AlphaFoldDB" id="A0A8S0RVY8"/>
<dbReference type="GO" id="GO:0030198">
    <property type="term" value="P:extracellular matrix organization"/>
    <property type="evidence" value="ECO:0007669"/>
    <property type="project" value="TreeGrafter"/>
</dbReference>
<gene>
    <name evidence="2" type="ORF">OLEA9_A117036</name>
</gene>
<dbReference type="Pfam" id="PF01471">
    <property type="entry name" value="PG_binding_1"/>
    <property type="match status" value="1"/>
</dbReference>